<dbReference type="InterPro" id="IPR050167">
    <property type="entry name" value="Ser_Thr_protein_kinase"/>
</dbReference>
<accession>A0ABQ9XUG6</accession>
<dbReference type="InterPro" id="IPR001245">
    <property type="entry name" value="Ser-Thr/Tyr_kinase_cat_dom"/>
</dbReference>
<dbReference type="InterPro" id="IPR000719">
    <property type="entry name" value="Prot_kinase_dom"/>
</dbReference>
<evidence type="ECO:0000259" key="3">
    <source>
        <dbReference type="PROSITE" id="PS50011"/>
    </source>
</evidence>
<feature type="domain" description="Protein kinase" evidence="3">
    <location>
        <begin position="1144"/>
        <end position="1508"/>
    </location>
</feature>
<reference evidence="4 5" key="1">
    <citation type="journal article" date="2022" name="bioRxiv">
        <title>Genomics of Preaxostyla Flagellates Illuminates Evolutionary Transitions and the Path Towards Mitochondrial Loss.</title>
        <authorList>
            <person name="Novak L.V.F."/>
            <person name="Treitli S.C."/>
            <person name="Pyrih J."/>
            <person name="Halakuc P."/>
            <person name="Pipaliya S.V."/>
            <person name="Vacek V."/>
            <person name="Brzon O."/>
            <person name="Soukal P."/>
            <person name="Eme L."/>
            <person name="Dacks J.B."/>
            <person name="Karnkowska A."/>
            <person name="Elias M."/>
            <person name="Hampl V."/>
        </authorList>
    </citation>
    <scope>NUCLEOTIDE SEQUENCE [LARGE SCALE GENOMIC DNA]</scope>
    <source>
        <strain evidence="4">NAU3</strain>
        <tissue evidence="4">Gut</tissue>
    </source>
</reference>
<evidence type="ECO:0000313" key="4">
    <source>
        <dbReference type="EMBL" id="KAK2955132.1"/>
    </source>
</evidence>
<feature type="compositionally biased region" description="Polar residues" evidence="1">
    <location>
        <begin position="1394"/>
        <end position="1403"/>
    </location>
</feature>
<name>A0ABQ9XUG6_9EUKA</name>
<evidence type="ECO:0000256" key="1">
    <source>
        <dbReference type="SAM" id="MobiDB-lite"/>
    </source>
</evidence>
<organism evidence="4 5">
    <name type="scientific">Blattamonas nauphoetae</name>
    <dbReference type="NCBI Taxonomy" id="2049346"/>
    <lineage>
        <taxon>Eukaryota</taxon>
        <taxon>Metamonada</taxon>
        <taxon>Preaxostyla</taxon>
        <taxon>Oxymonadida</taxon>
        <taxon>Blattamonas</taxon>
    </lineage>
</organism>
<dbReference type="PROSITE" id="PS50011">
    <property type="entry name" value="PROTEIN_KINASE_DOM"/>
    <property type="match status" value="1"/>
</dbReference>
<keyword evidence="5" id="KW-1185">Reference proteome</keyword>
<sequence length="1522" mass="166365">MTSDVDGHKCQIKIINTIHKSTSKLVLPLVDMSQNTHRIDLGMNMKNDSATDNGSGQILSISGIGLSMNNQHFPLGTGPLFTFPTLHALDSAIHVETSLLKSTLANVSSSSDFSPGTQMFGSEVSQRMIGSCVKSCTNHDSGTGMMSPNMGGNVVCLNTSFSSCIRDQNTPHDFSFENITQTRIGRFVLNSTSTVTSVTFTLCTFNNMTVAAYNNFGGSAIFLQATSFLTVRTCFFRNCSCTAYNDDGGAVFVNNTLTSGQPFSVSDSSFTGCQANHCGGSVQGFTSKLVMDGCFFEQSKAESDGAIFILSDDVAVSNSSFVACAANSRGGTLYFMSLKTLSLTFLQFRECSCRDRLSGRDVCLNANSSDFTSGMITFCDSTSGAPNVFFFADKSTNDTLIQQVNRAVSIRSVSVTIVGEQATVTVLTRTAMKGTMGVLLEGSNVPRLVHVEFGNDTDASKIGRAIVSSGAQGILPEADYVFGTAAILGFKIATPSLDRAESSLNDWNTTEIVVSGVRLEEGSYWMLVEKEGKEVNITLTHSNSTTLKGTAPLHPSNADGRLEWSTEYEVTRVMWQHVDGQTEEEVTLALMVTFTTPDEPDRIEACTSRRLSKDRTKMIVLLDGRELLSRIGKVNLTDGTKTWESLSDVVVLDNTHCTTEFAVGEEETATEMKYGEEYTLEGYRNESSGFHVEDGIRIGVPFPPKVTQMEFIFSNTLNTGCLVVLTGSNMVVGNSMNVTLNNSLSFIASITSDTKAESSELRVGWPETLQHNTNYTITSIEAMNEDDGKTLFDPAISNTTGSLPSEIVISVDSGSSSDWSLFCGDRVRPCCSIEDGWKIVEGIGISSLSISIVHKTTQKEQVKMLSQHEVVIESGPSTKPELFVSPSLPSSSSELEGEGMVDVCGGRLWIRDVDVVLSDSPFLIFIRMVAGQLTMETCSLVGPKGIPTSNNIDSSTDLSEWDTGVLILVDSTTTIKQTDLTHLSQGVINMKGGNLTIRSSSFDSNTPHSSSFPSLRHNIRCSEGGEIEIGSLSGGDGVETPSAWISASDCSLVTKEEISRSPFFVPTLSSSSSSKLNKTEKAFHLTIEGTLLIPCSLMLEVFVMTKEGKEGMSNQHPLTEDNARFSDATLIELSLPLSLFSSFDDSLEWRGRLAFGNSQITNTSFVIQMNAVDRLSEAVKVNMKWWLPLVISLSVLFVIVVVVVLVCWRRRKNQKKESNVEEMKDSTQPPIEEEKMEIVTDNKIGVMTIQTYTSRGCQAETKQHAEPESSDSLIHFENVEEALLCCGDMKRTVYVSKDRTLYNALHSENKWDFRVRQAQRQLVEGLKGVWKKDREAVILRTLTAHNILFDSKQNVCLRLNLDVTLPPLLPIFTRQPQPDQQQPQQEQPELEPTVETNESKQTIPQLAEEVSEGVRWYAPEVISNKAHVNSLHGAVFSLGLLLWEMETGCVPFGEQDAVNASRQIVAGVTPKLELVENTEMRELISQCLSLEPDDRPDLDTIETTLALLPADTSIHPKALVQS</sequence>
<keyword evidence="2" id="KW-1133">Transmembrane helix</keyword>
<protein>
    <recommendedName>
        <fullName evidence="3">Protein kinase domain-containing protein</fullName>
    </recommendedName>
</protein>
<comment type="caution">
    <text evidence="4">The sequence shown here is derived from an EMBL/GenBank/DDBJ whole genome shotgun (WGS) entry which is preliminary data.</text>
</comment>
<dbReference type="SUPFAM" id="SSF51126">
    <property type="entry name" value="Pectin lyase-like"/>
    <property type="match status" value="1"/>
</dbReference>
<gene>
    <name evidence="4" type="ORF">BLNAU_9861</name>
</gene>
<dbReference type="SMART" id="SM00220">
    <property type="entry name" value="S_TKc"/>
    <property type="match status" value="1"/>
</dbReference>
<dbReference type="Proteomes" id="UP001281761">
    <property type="component" value="Unassembled WGS sequence"/>
</dbReference>
<feature type="compositionally biased region" description="Low complexity" evidence="1">
    <location>
        <begin position="1375"/>
        <end position="1391"/>
    </location>
</feature>
<feature type="transmembrane region" description="Helical" evidence="2">
    <location>
        <begin position="1185"/>
        <end position="1208"/>
    </location>
</feature>
<keyword evidence="2" id="KW-0472">Membrane</keyword>
<evidence type="ECO:0000313" key="5">
    <source>
        <dbReference type="Proteomes" id="UP001281761"/>
    </source>
</evidence>
<dbReference type="Pfam" id="PF07714">
    <property type="entry name" value="PK_Tyr_Ser-Thr"/>
    <property type="match status" value="1"/>
</dbReference>
<dbReference type="Gene3D" id="1.10.510.10">
    <property type="entry name" value="Transferase(Phosphotransferase) domain 1"/>
    <property type="match status" value="1"/>
</dbReference>
<dbReference type="PANTHER" id="PTHR23257">
    <property type="entry name" value="SERINE-THREONINE PROTEIN KINASE"/>
    <property type="match status" value="1"/>
</dbReference>
<dbReference type="InterPro" id="IPR011009">
    <property type="entry name" value="Kinase-like_dom_sf"/>
</dbReference>
<proteinExistence type="predicted"/>
<dbReference type="InterPro" id="IPR011050">
    <property type="entry name" value="Pectin_lyase_fold/virulence"/>
</dbReference>
<keyword evidence="2" id="KW-0812">Transmembrane</keyword>
<dbReference type="EMBL" id="JARBJD010000070">
    <property type="protein sequence ID" value="KAK2955132.1"/>
    <property type="molecule type" value="Genomic_DNA"/>
</dbReference>
<feature type="region of interest" description="Disordered" evidence="1">
    <location>
        <begin position="1372"/>
        <end position="1403"/>
    </location>
</feature>
<dbReference type="SUPFAM" id="SSF56112">
    <property type="entry name" value="Protein kinase-like (PK-like)"/>
    <property type="match status" value="1"/>
</dbReference>
<evidence type="ECO:0000256" key="2">
    <source>
        <dbReference type="SAM" id="Phobius"/>
    </source>
</evidence>